<feature type="domain" description="Phosphatidic acid phosphatase type 2/haloperoxidase" evidence="3">
    <location>
        <begin position="112"/>
        <end position="228"/>
    </location>
</feature>
<dbReference type="PANTHER" id="PTHR14969">
    <property type="entry name" value="SPHINGOSINE-1-PHOSPHATE PHOSPHOHYDROLASE"/>
    <property type="match status" value="1"/>
</dbReference>
<evidence type="ECO:0000313" key="5">
    <source>
        <dbReference type="Proteomes" id="UP000643279"/>
    </source>
</evidence>
<dbReference type="EMBL" id="BMFW01000002">
    <property type="protein sequence ID" value="GGH91018.1"/>
    <property type="molecule type" value="Genomic_DNA"/>
</dbReference>
<organism evidence="4 5">
    <name type="scientific">Arthrobacter liuii</name>
    <dbReference type="NCBI Taxonomy" id="1476996"/>
    <lineage>
        <taxon>Bacteria</taxon>
        <taxon>Bacillati</taxon>
        <taxon>Actinomycetota</taxon>
        <taxon>Actinomycetes</taxon>
        <taxon>Micrococcales</taxon>
        <taxon>Micrococcaceae</taxon>
        <taxon>Arthrobacter</taxon>
    </lineage>
</organism>
<dbReference type="PANTHER" id="PTHR14969:SF13">
    <property type="entry name" value="AT30094P"/>
    <property type="match status" value="1"/>
</dbReference>
<dbReference type="Gene3D" id="1.20.144.10">
    <property type="entry name" value="Phosphatidic acid phosphatase type 2/haloperoxidase"/>
    <property type="match status" value="1"/>
</dbReference>
<comment type="caution">
    <text evidence="4">The sequence shown here is derived from an EMBL/GenBank/DDBJ whole genome shotgun (WGS) entry which is preliminary data.</text>
</comment>
<protein>
    <submittedName>
        <fullName evidence="4">Phosphatidylglycerophosphatase B</fullName>
    </submittedName>
</protein>
<feature type="compositionally biased region" description="Basic and acidic residues" evidence="1">
    <location>
        <begin position="1"/>
        <end position="11"/>
    </location>
</feature>
<feature type="transmembrane region" description="Helical" evidence="2">
    <location>
        <begin position="35"/>
        <end position="55"/>
    </location>
</feature>
<feature type="transmembrane region" description="Helical" evidence="2">
    <location>
        <begin position="187"/>
        <end position="207"/>
    </location>
</feature>
<accession>A0ABQ2AJ96</accession>
<evidence type="ECO:0000313" key="4">
    <source>
        <dbReference type="EMBL" id="GGH91018.1"/>
    </source>
</evidence>
<reference evidence="5" key="1">
    <citation type="journal article" date="2019" name="Int. J. Syst. Evol. Microbiol.">
        <title>The Global Catalogue of Microorganisms (GCM) 10K type strain sequencing project: providing services to taxonomists for standard genome sequencing and annotation.</title>
        <authorList>
            <consortium name="The Broad Institute Genomics Platform"/>
            <consortium name="The Broad Institute Genome Sequencing Center for Infectious Disease"/>
            <person name="Wu L."/>
            <person name="Ma J."/>
        </authorList>
    </citation>
    <scope>NUCLEOTIDE SEQUENCE [LARGE SCALE GENOMIC DNA]</scope>
    <source>
        <strain evidence="5">CGMCC 1.12778</strain>
    </source>
</reference>
<keyword evidence="2" id="KW-0472">Membrane</keyword>
<dbReference type="RefSeq" id="WP_188570213.1">
    <property type="nucleotide sequence ID" value="NZ_BMFW01000002.1"/>
</dbReference>
<keyword evidence="2" id="KW-0812">Transmembrane</keyword>
<evidence type="ECO:0000256" key="2">
    <source>
        <dbReference type="SAM" id="Phobius"/>
    </source>
</evidence>
<feature type="region of interest" description="Disordered" evidence="1">
    <location>
        <begin position="1"/>
        <end position="23"/>
    </location>
</feature>
<feature type="transmembrane region" description="Helical" evidence="2">
    <location>
        <begin position="157"/>
        <end position="178"/>
    </location>
</feature>
<name>A0ABQ2AJ96_9MICC</name>
<feature type="transmembrane region" description="Helical" evidence="2">
    <location>
        <begin position="115"/>
        <end position="137"/>
    </location>
</feature>
<dbReference type="SUPFAM" id="SSF48317">
    <property type="entry name" value="Acid phosphatase/Vanadium-dependent haloperoxidase"/>
    <property type="match status" value="1"/>
</dbReference>
<evidence type="ECO:0000256" key="1">
    <source>
        <dbReference type="SAM" id="MobiDB-lite"/>
    </source>
</evidence>
<dbReference type="InterPro" id="IPR036938">
    <property type="entry name" value="PAP2/HPO_sf"/>
</dbReference>
<proteinExistence type="predicted"/>
<keyword evidence="2" id="KW-1133">Transmembrane helix</keyword>
<evidence type="ECO:0000259" key="3">
    <source>
        <dbReference type="SMART" id="SM00014"/>
    </source>
</evidence>
<dbReference type="InterPro" id="IPR000326">
    <property type="entry name" value="PAP2/HPO"/>
</dbReference>
<keyword evidence="5" id="KW-1185">Reference proteome</keyword>
<dbReference type="SMART" id="SM00014">
    <property type="entry name" value="acidPPc"/>
    <property type="match status" value="1"/>
</dbReference>
<dbReference type="Proteomes" id="UP000643279">
    <property type="component" value="Unassembled WGS sequence"/>
</dbReference>
<sequence length="253" mass="26881">MHGSTHDDRLNQHTAPTAPPAVGTRFRALPQPRHWLPVGILLCAAVVVLGLTVQLVPGDTTAELGVDQNLSQHHVAALTAVAMVINLVFGPVVGLLLIAVAALAIWLFRRDLVTAVAFGLTACSGWVASEAFKLMFARQRPNPALLFDPLAPETGSNSFPSGHVSFAVALAFALYFLVRGTRWSRPVAIAGAAMAVIVAWSRVYVGVHYPTDVIASFLAASAAVVLLAGLWNRFAPRFLDRLPAALSAPASRR</sequence>
<gene>
    <name evidence="4" type="ORF">GCM10007170_06180</name>
</gene>
<feature type="transmembrane region" description="Helical" evidence="2">
    <location>
        <begin position="213"/>
        <end position="231"/>
    </location>
</feature>
<dbReference type="Pfam" id="PF01569">
    <property type="entry name" value="PAP2"/>
    <property type="match status" value="1"/>
</dbReference>
<feature type="transmembrane region" description="Helical" evidence="2">
    <location>
        <begin position="75"/>
        <end position="108"/>
    </location>
</feature>